<dbReference type="CDD" id="cd02019">
    <property type="entry name" value="NK"/>
    <property type="match status" value="1"/>
</dbReference>
<protein>
    <recommendedName>
        <fullName evidence="3">Thymidylate kinase</fullName>
    </recommendedName>
</protein>
<organism evidence="1 2">
    <name type="scientific">[Clostridium] polysaccharolyticum</name>
    <dbReference type="NCBI Taxonomy" id="29364"/>
    <lineage>
        <taxon>Bacteria</taxon>
        <taxon>Bacillati</taxon>
        <taxon>Bacillota</taxon>
        <taxon>Clostridia</taxon>
        <taxon>Lachnospirales</taxon>
        <taxon>Lachnospiraceae</taxon>
    </lineage>
</organism>
<dbReference type="AlphaFoldDB" id="A0A1H9Y075"/>
<accession>A0A1H9Y075</accession>
<dbReference type="InterPro" id="IPR027417">
    <property type="entry name" value="P-loop_NTPase"/>
</dbReference>
<reference evidence="1 2" key="1">
    <citation type="submission" date="2016-10" db="EMBL/GenBank/DDBJ databases">
        <authorList>
            <person name="de Groot N.N."/>
        </authorList>
    </citation>
    <scope>NUCLEOTIDE SEQUENCE [LARGE SCALE GENOMIC DNA]</scope>
    <source>
        <strain evidence="1 2">DSM 1801</strain>
    </source>
</reference>
<dbReference type="Proteomes" id="UP000199800">
    <property type="component" value="Unassembled WGS sequence"/>
</dbReference>
<dbReference type="OrthoDB" id="8211253at2"/>
<proteinExistence type="predicted"/>
<sequence length="268" mass="31727">MNHNKKNIFIEGLQGSGKSTLANKLAKELPDYHFYQEGGISPVELAWCGYLNEKQYKEVLSKYPDIAEDIKRYTKVEEDRYIVAYTRILTDYEGFHNHLGSYEIYDGQVDFPFFRDTIMKRYELFSSYGNLFECSFFQNSIECMMLFYEMPEDEIVGFYKQAYEILRDKNFRMIYIDSSDIAGNIAQIRKERADTRGNEIWFSLMMEYLTKSPYGKRHGYQNGEDLIKHLECRRRIELRVIDEVIGEKCLVVKSKEFEMGDVVDIMHS</sequence>
<dbReference type="RefSeq" id="WP_092474666.1">
    <property type="nucleotide sequence ID" value="NZ_FOHN01000001.1"/>
</dbReference>
<evidence type="ECO:0000313" key="2">
    <source>
        <dbReference type="Proteomes" id="UP000199800"/>
    </source>
</evidence>
<keyword evidence="2" id="KW-1185">Reference proteome</keyword>
<name>A0A1H9Y075_9FIRM</name>
<gene>
    <name evidence="1" type="ORF">SAMN04487772_10118</name>
</gene>
<dbReference type="SUPFAM" id="SSF52540">
    <property type="entry name" value="P-loop containing nucleoside triphosphate hydrolases"/>
    <property type="match status" value="2"/>
</dbReference>
<evidence type="ECO:0008006" key="3">
    <source>
        <dbReference type="Google" id="ProtNLM"/>
    </source>
</evidence>
<evidence type="ECO:0000313" key="1">
    <source>
        <dbReference type="EMBL" id="SES61998.1"/>
    </source>
</evidence>
<dbReference type="EMBL" id="FOHN01000001">
    <property type="protein sequence ID" value="SES61998.1"/>
    <property type="molecule type" value="Genomic_DNA"/>
</dbReference>
<dbReference type="Gene3D" id="3.40.50.300">
    <property type="entry name" value="P-loop containing nucleotide triphosphate hydrolases"/>
    <property type="match status" value="1"/>
</dbReference>